<accession>B4DC38</accession>
<dbReference type="GO" id="GO:0004180">
    <property type="term" value="F:carboxypeptidase activity"/>
    <property type="evidence" value="ECO:0007669"/>
    <property type="project" value="UniProtKB-ARBA"/>
</dbReference>
<evidence type="ECO:0000259" key="9">
    <source>
        <dbReference type="PROSITE" id="PS52029"/>
    </source>
</evidence>
<dbReference type="FunCoup" id="B4DC38">
    <property type="interactions" value="1"/>
</dbReference>
<protein>
    <recommendedName>
        <fullName evidence="9">L,D-TPase catalytic domain-containing protein</fullName>
    </recommendedName>
</protein>
<keyword evidence="4 7" id="KW-0133">Cell shape</keyword>
<dbReference type="GO" id="GO:0009252">
    <property type="term" value="P:peptidoglycan biosynthetic process"/>
    <property type="evidence" value="ECO:0007669"/>
    <property type="project" value="UniProtKB-UniPathway"/>
</dbReference>
<proteinExistence type="inferred from homology"/>
<dbReference type="PROSITE" id="PS52029">
    <property type="entry name" value="LD_TPASE"/>
    <property type="match status" value="1"/>
</dbReference>
<dbReference type="SUPFAM" id="SSF141523">
    <property type="entry name" value="L,D-transpeptidase catalytic domain-like"/>
    <property type="match status" value="1"/>
</dbReference>
<dbReference type="InParanoid" id="B4DC38"/>
<dbReference type="Proteomes" id="UP000005824">
    <property type="component" value="Unassembled WGS sequence"/>
</dbReference>
<keyword evidence="11" id="KW-1185">Reference proteome</keyword>
<dbReference type="GO" id="GO:0016740">
    <property type="term" value="F:transferase activity"/>
    <property type="evidence" value="ECO:0007669"/>
    <property type="project" value="UniProtKB-KW"/>
</dbReference>
<evidence type="ECO:0000313" key="11">
    <source>
        <dbReference type="Proteomes" id="UP000005824"/>
    </source>
</evidence>
<evidence type="ECO:0000256" key="2">
    <source>
        <dbReference type="ARBA" id="ARBA00005992"/>
    </source>
</evidence>
<evidence type="ECO:0000256" key="6">
    <source>
        <dbReference type="ARBA" id="ARBA00023316"/>
    </source>
</evidence>
<comment type="pathway">
    <text evidence="1 7">Cell wall biogenesis; peptidoglycan biosynthesis.</text>
</comment>
<dbReference type="UniPathway" id="UPA00219"/>
<evidence type="ECO:0000256" key="4">
    <source>
        <dbReference type="ARBA" id="ARBA00022960"/>
    </source>
</evidence>
<dbReference type="PANTHER" id="PTHR36699:SF1">
    <property type="entry name" value="L,D-TRANSPEPTIDASE YAFK-RELATED"/>
    <property type="match status" value="1"/>
</dbReference>
<evidence type="ECO:0000256" key="8">
    <source>
        <dbReference type="SAM" id="SignalP"/>
    </source>
</evidence>
<keyword evidence="8" id="KW-0732">Signal</keyword>
<comment type="similarity">
    <text evidence="2">Belongs to the YkuD family.</text>
</comment>
<evidence type="ECO:0000313" key="10">
    <source>
        <dbReference type="EMBL" id="EDY16012.1"/>
    </source>
</evidence>
<dbReference type="RefSeq" id="WP_006983796.1">
    <property type="nucleotide sequence ID" value="NZ_ABVL01000043.1"/>
</dbReference>
<dbReference type="EMBL" id="ABVL01000043">
    <property type="protein sequence ID" value="EDY16012.1"/>
    <property type="molecule type" value="Genomic_DNA"/>
</dbReference>
<keyword evidence="6 7" id="KW-0961">Cell wall biogenesis/degradation</keyword>
<feature type="active site" description="Nucleophile" evidence="7">
    <location>
        <position position="170"/>
    </location>
</feature>
<dbReference type="GO" id="GO:0008360">
    <property type="term" value="P:regulation of cell shape"/>
    <property type="evidence" value="ECO:0007669"/>
    <property type="project" value="UniProtKB-UniRule"/>
</dbReference>
<dbReference type="GO" id="GO:0071555">
    <property type="term" value="P:cell wall organization"/>
    <property type="evidence" value="ECO:0007669"/>
    <property type="project" value="UniProtKB-UniRule"/>
</dbReference>
<reference evidence="10 11" key="1">
    <citation type="journal article" date="2011" name="J. Bacteriol.">
        <title>Genome sequence of Chthoniobacter flavus Ellin428, an aerobic heterotrophic soil bacterium.</title>
        <authorList>
            <person name="Kant R."/>
            <person name="van Passel M.W."/>
            <person name="Palva A."/>
            <person name="Lucas S."/>
            <person name="Lapidus A."/>
            <person name="Glavina Del Rio T."/>
            <person name="Dalin E."/>
            <person name="Tice H."/>
            <person name="Bruce D."/>
            <person name="Goodwin L."/>
            <person name="Pitluck S."/>
            <person name="Larimer F.W."/>
            <person name="Land M.L."/>
            <person name="Hauser L."/>
            <person name="Sangwan P."/>
            <person name="de Vos W.M."/>
            <person name="Janssen P.H."/>
            <person name="Smidt H."/>
        </authorList>
    </citation>
    <scope>NUCLEOTIDE SEQUENCE [LARGE SCALE GENOMIC DNA]</scope>
    <source>
        <strain evidence="10 11">Ellin428</strain>
    </source>
</reference>
<dbReference type="InterPro" id="IPR038063">
    <property type="entry name" value="Transpep_catalytic_dom"/>
</dbReference>
<name>B4DC38_9BACT</name>
<dbReference type="CDD" id="cd16913">
    <property type="entry name" value="YkuD_like"/>
    <property type="match status" value="1"/>
</dbReference>
<dbReference type="MEROPS" id="C82.A01"/>
<keyword evidence="5 7" id="KW-0573">Peptidoglycan synthesis</keyword>
<dbReference type="eggNOG" id="COG3034">
    <property type="taxonomic scope" value="Bacteria"/>
</dbReference>
<evidence type="ECO:0000256" key="7">
    <source>
        <dbReference type="PROSITE-ProRule" id="PRU01373"/>
    </source>
</evidence>
<feature type="chain" id="PRO_5002802739" description="L,D-TPase catalytic domain-containing protein" evidence="8">
    <location>
        <begin position="27"/>
        <end position="265"/>
    </location>
</feature>
<evidence type="ECO:0000256" key="5">
    <source>
        <dbReference type="ARBA" id="ARBA00022984"/>
    </source>
</evidence>
<organism evidence="10 11">
    <name type="scientific">Chthoniobacter flavus Ellin428</name>
    <dbReference type="NCBI Taxonomy" id="497964"/>
    <lineage>
        <taxon>Bacteria</taxon>
        <taxon>Pseudomonadati</taxon>
        <taxon>Verrucomicrobiota</taxon>
        <taxon>Spartobacteria</taxon>
        <taxon>Chthoniobacterales</taxon>
        <taxon>Chthoniobacteraceae</taxon>
        <taxon>Chthoniobacter</taxon>
    </lineage>
</organism>
<dbReference type="Pfam" id="PF03734">
    <property type="entry name" value="YkuD"/>
    <property type="match status" value="1"/>
</dbReference>
<feature type="active site" description="Proton donor/acceptor" evidence="7">
    <location>
        <position position="162"/>
    </location>
</feature>
<sequence>MSKASPALLVATIAIALSLVGAHAWAQAVPAPASPDNDTTDRIAVARQQHEAALRQKYHAAAVGYPGEVFLRWLKREAMLELWARDPGRRFRLVATYPILASSGTPGPKRREGDRQVPEGFYEINRFNPKSSFHLSLGLNYPNASDLVLSDHDQPGSDIFIHGSNVSIGCAPLGDNAIEEVYLAALDAQARGQARIQVHVFPSRMNGSGWEQFATGEIRQRPELAVFWTQLRPGFEFFERHRTLPTVAVEKDGRYRVQGAAPSAP</sequence>
<keyword evidence="3" id="KW-0808">Transferase</keyword>
<dbReference type="AlphaFoldDB" id="B4DC38"/>
<gene>
    <name evidence="10" type="ORF">CfE428DRAFT_6479</name>
</gene>
<dbReference type="InterPro" id="IPR005490">
    <property type="entry name" value="LD_TPept_cat_dom"/>
</dbReference>
<evidence type="ECO:0000256" key="3">
    <source>
        <dbReference type="ARBA" id="ARBA00022679"/>
    </source>
</evidence>
<dbReference type="PANTHER" id="PTHR36699">
    <property type="entry name" value="LD-TRANSPEPTIDASE"/>
    <property type="match status" value="1"/>
</dbReference>
<feature type="signal peptide" evidence="8">
    <location>
        <begin position="1"/>
        <end position="26"/>
    </location>
</feature>
<comment type="caution">
    <text evidence="10">The sequence shown here is derived from an EMBL/GenBank/DDBJ whole genome shotgun (WGS) entry which is preliminary data.</text>
</comment>
<feature type="domain" description="L,D-TPase catalytic" evidence="9">
    <location>
        <begin position="69"/>
        <end position="201"/>
    </location>
</feature>
<dbReference type="STRING" id="497964.CfE428DRAFT_6479"/>
<evidence type="ECO:0000256" key="1">
    <source>
        <dbReference type="ARBA" id="ARBA00004752"/>
    </source>
</evidence>